<proteinExistence type="predicted"/>
<feature type="transmembrane region" description="Helical" evidence="14">
    <location>
        <begin position="509"/>
        <end position="530"/>
    </location>
</feature>
<evidence type="ECO:0000256" key="7">
    <source>
        <dbReference type="ARBA" id="ARBA00022741"/>
    </source>
</evidence>
<accession>A0ABR1CXJ3</accession>
<keyword evidence="8" id="KW-0067">ATP-binding</keyword>
<sequence>MGFASDWLEAAFGRWTQRSAAARGATRRLLCVHGFGAFVRALAHAPDLIAAKCALLALATVIVHVFILLRPQHIRWAQVCTVLLLVVDCVACKPGHDALFPGILAIFAIYTLLTLPFYVVLGGTVILSVIQTCNFVLFVTPLRTNELLATAVVHVWCHFLGLYLHLSVDRLTRSAFLSGRNAVEAENAAEHQSNRLTRLLSAFLPQHLISAARLQIATSNPHIYAEHYPQVTVAYGRLIGFEAVLSQCSSLDAARVLKEIEQRIDRLCDLNGCTKVASEGITVLSSIPSHDPYHALNVVRFALQLEALISSFRDATTADVAVCVGIDSGSVSAGVVGAAKWHYDVIGVTVDNAILLQSNAPAHGVFLTEETRHLVENHFTLEHIGEIWRVSGASPGPELFPVNKRFSMVTVPQGINRLLQTLSTIDPQIKTIGATKKRKGKLHDDDRKKDVASGKGSFMNSLSLQFKNSRLETEFHKEMDHWFIPALAISIFFLVVYGIYHMLVMPRLITSLALIVVALTLMFFILLMLYINYFHSFSQFITRTSHGHSLTILLIMAILFLCGIVNTFSCPQPEQADVCQTIHFSAFSFAMWILTTAVFIRFSSLYLLGVLMFAVFIYTIQIFLTHPPIGPQEFTVEFDLWVGLSSLATLVFLHSRRCEKLMRLDFLSVVKGVEESSSKDRFLLLNSQVLLNLVPPHVAPWVVAKTGEQWHHAHHSVGVAYLTISGFNLSGEQGLNGLNYVFTSFDQQLTNFRGIEKVKSANRFYIVAVGLLPDAAQNVNETPWTIGELLHTLAQFLLQATQFASEKDFQVQIGMDCGSALSLVADSDQPRYELWGETVERARILMQSASHGKTYVSEEIFLALRPRNLHFSTKPIKVIPNLNAYILYSMEDNTLNGTLPREEEERRHTQGMFEAAQNVDSQMTSSMASSFSSELQSIEGGGETDSDIEWITPETALMRQTTSSSYQAREPVIPFRSNYRMSDYNPYREPYRVQDVLPHRFSDSYKGDHVSQYSDWSEQESRAPSRNSQRARRRWRGGSKSSLRHPFAWLKRGNSTDYDDSLADPADRLEAAANRVDRMLQELNAYGEFADIKPLEYRPFPTAYGSMKSVHRAMSSACHTEYDNAESEAALSDAETNANGKSSRSNEKRRKRRWRSRKPEDADMESQCSSAASSVDLDPLRWKSVHSIGYENEYEMQSDNEGLAIEEMKALSRDIRKNFGDFKLATFDDIDQD</sequence>
<evidence type="ECO:0000256" key="2">
    <source>
        <dbReference type="ARBA" id="ARBA00001593"/>
    </source>
</evidence>
<evidence type="ECO:0000256" key="12">
    <source>
        <dbReference type="ARBA" id="ARBA00023239"/>
    </source>
</evidence>
<feature type="domain" description="Guanylate cyclase" evidence="15">
    <location>
        <begin position="232"/>
        <end position="357"/>
    </location>
</feature>
<feature type="transmembrane region" description="Helical" evidence="14">
    <location>
        <begin position="482"/>
        <end position="503"/>
    </location>
</feature>
<dbReference type="PANTHER" id="PTHR45627:SF26">
    <property type="entry name" value="ADENYLATE CYCLASE TYPE 1"/>
    <property type="match status" value="1"/>
</dbReference>
<evidence type="ECO:0000256" key="14">
    <source>
        <dbReference type="SAM" id="Phobius"/>
    </source>
</evidence>
<feature type="transmembrane region" description="Helical" evidence="14">
    <location>
        <begin position="147"/>
        <end position="166"/>
    </location>
</feature>
<dbReference type="CDD" id="cd07302">
    <property type="entry name" value="CHD"/>
    <property type="match status" value="1"/>
</dbReference>
<keyword evidence="17" id="KW-1185">Reference proteome</keyword>
<dbReference type="SMART" id="SM00044">
    <property type="entry name" value="CYCc"/>
    <property type="match status" value="2"/>
</dbReference>
<evidence type="ECO:0000256" key="6">
    <source>
        <dbReference type="ARBA" id="ARBA00022723"/>
    </source>
</evidence>
<keyword evidence="11 14" id="KW-0472">Membrane</keyword>
<dbReference type="SUPFAM" id="SSF55073">
    <property type="entry name" value="Nucleotide cyclase"/>
    <property type="match status" value="2"/>
</dbReference>
<feature type="compositionally biased region" description="Basic residues" evidence="13">
    <location>
        <begin position="1147"/>
        <end position="1156"/>
    </location>
</feature>
<protein>
    <recommendedName>
        <fullName evidence="4">adenylate cyclase</fullName>
        <ecNumber evidence="4">4.6.1.1</ecNumber>
    </recommendedName>
</protein>
<comment type="caution">
    <text evidence="16">The sequence shown here is derived from an EMBL/GenBank/DDBJ whole genome shotgun (WGS) entry which is preliminary data.</text>
</comment>
<keyword evidence="6" id="KW-0479">Metal-binding</keyword>
<feature type="transmembrane region" description="Helical" evidence="14">
    <location>
        <begin position="581"/>
        <end position="600"/>
    </location>
</feature>
<evidence type="ECO:0000256" key="10">
    <source>
        <dbReference type="ARBA" id="ARBA00022989"/>
    </source>
</evidence>
<dbReference type="EMBL" id="JAVFWL010000003">
    <property type="protein sequence ID" value="KAK6743023.1"/>
    <property type="molecule type" value="Genomic_DNA"/>
</dbReference>
<feature type="transmembrane region" description="Helical" evidence="14">
    <location>
        <begin position="605"/>
        <end position="624"/>
    </location>
</feature>
<dbReference type="InterPro" id="IPR029787">
    <property type="entry name" value="Nucleotide_cyclase"/>
</dbReference>
<feature type="transmembrane region" description="Helical" evidence="14">
    <location>
        <begin position="103"/>
        <end position="127"/>
    </location>
</feature>
<organism evidence="16 17">
    <name type="scientific">Necator americanus</name>
    <name type="common">Human hookworm</name>
    <dbReference type="NCBI Taxonomy" id="51031"/>
    <lineage>
        <taxon>Eukaryota</taxon>
        <taxon>Metazoa</taxon>
        <taxon>Ecdysozoa</taxon>
        <taxon>Nematoda</taxon>
        <taxon>Chromadorea</taxon>
        <taxon>Rhabditida</taxon>
        <taxon>Rhabditina</taxon>
        <taxon>Rhabditomorpha</taxon>
        <taxon>Strongyloidea</taxon>
        <taxon>Ancylostomatidae</taxon>
        <taxon>Bunostominae</taxon>
        <taxon>Necator</taxon>
    </lineage>
</organism>
<feature type="transmembrane region" description="Helical" evidence="14">
    <location>
        <begin position="550"/>
        <end position="569"/>
    </location>
</feature>
<gene>
    <name evidence="16" type="primary">Necator_chrIII.g11111</name>
    <name evidence="16" type="ORF">RB195_010346</name>
</gene>
<evidence type="ECO:0000256" key="3">
    <source>
        <dbReference type="ARBA" id="ARBA00004141"/>
    </source>
</evidence>
<keyword evidence="12" id="KW-0456">Lyase</keyword>
<dbReference type="Gene3D" id="3.30.70.1230">
    <property type="entry name" value="Nucleotide cyclase"/>
    <property type="match status" value="2"/>
</dbReference>
<name>A0ABR1CXJ3_NECAM</name>
<feature type="transmembrane region" description="Helical" evidence="14">
    <location>
        <begin position="48"/>
        <end position="67"/>
    </location>
</feature>
<evidence type="ECO:0000259" key="15">
    <source>
        <dbReference type="PROSITE" id="PS50125"/>
    </source>
</evidence>
<feature type="region of interest" description="Disordered" evidence="13">
    <location>
        <begin position="1012"/>
        <end position="1040"/>
    </location>
</feature>
<evidence type="ECO:0000313" key="16">
    <source>
        <dbReference type="EMBL" id="KAK6743023.1"/>
    </source>
</evidence>
<keyword evidence="10 14" id="KW-1133">Transmembrane helix</keyword>
<dbReference type="EC" id="4.6.1.1" evidence="4"/>
<feature type="region of interest" description="Disordered" evidence="13">
    <location>
        <begin position="1128"/>
        <end position="1172"/>
    </location>
</feature>
<evidence type="ECO:0000256" key="11">
    <source>
        <dbReference type="ARBA" id="ARBA00023136"/>
    </source>
</evidence>
<comment type="subcellular location">
    <subcellularLocation>
        <location evidence="3">Membrane</location>
        <topology evidence="3">Multi-pass membrane protein</topology>
    </subcellularLocation>
</comment>
<evidence type="ECO:0000313" key="17">
    <source>
        <dbReference type="Proteomes" id="UP001303046"/>
    </source>
</evidence>
<keyword evidence="5 14" id="KW-0812">Transmembrane</keyword>
<dbReference type="PANTHER" id="PTHR45627">
    <property type="entry name" value="ADENYLATE CYCLASE TYPE 1"/>
    <property type="match status" value="1"/>
</dbReference>
<comment type="catalytic activity">
    <reaction evidence="2">
        <text>ATP = 3',5'-cyclic AMP + diphosphate</text>
        <dbReference type="Rhea" id="RHEA:15389"/>
        <dbReference type="ChEBI" id="CHEBI:30616"/>
        <dbReference type="ChEBI" id="CHEBI:33019"/>
        <dbReference type="ChEBI" id="CHEBI:58165"/>
        <dbReference type="EC" id="4.6.1.1"/>
    </reaction>
</comment>
<dbReference type="PROSITE" id="PS50125">
    <property type="entry name" value="GUANYLATE_CYCLASE_2"/>
    <property type="match status" value="2"/>
</dbReference>
<evidence type="ECO:0000256" key="9">
    <source>
        <dbReference type="ARBA" id="ARBA00022842"/>
    </source>
</evidence>
<comment type="catalytic activity">
    <reaction evidence="1">
        <text>GTP = 3',5'-cyclic GMP + diphosphate</text>
        <dbReference type="Rhea" id="RHEA:13665"/>
        <dbReference type="ChEBI" id="CHEBI:33019"/>
        <dbReference type="ChEBI" id="CHEBI:37565"/>
        <dbReference type="ChEBI" id="CHEBI:57746"/>
        <dbReference type="EC" id="4.6.1.2"/>
    </reaction>
</comment>
<keyword evidence="9" id="KW-0460">Magnesium</keyword>
<keyword evidence="7" id="KW-0547">Nucleotide-binding</keyword>
<dbReference type="Proteomes" id="UP001303046">
    <property type="component" value="Unassembled WGS sequence"/>
</dbReference>
<evidence type="ECO:0000256" key="13">
    <source>
        <dbReference type="SAM" id="MobiDB-lite"/>
    </source>
</evidence>
<evidence type="ECO:0000256" key="4">
    <source>
        <dbReference type="ARBA" id="ARBA00012201"/>
    </source>
</evidence>
<feature type="domain" description="Guanylate cyclase" evidence="15">
    <location>
        <begin position="718"/>
        <end position="846"/>
    </location>
</feature>
<evidence type="ECO:0000256" key="8">
    <source>
        <dbReference type="ARBA" id="ARBA00022840"/>
    </source>
</evidence>
<dbReference type="Pfam" id="PF00211">
    <property type="entry name" value="Guanylate_cyc"/>
    <property type="match status" value="2"/>
</dbReference>
<dbReference type="InterPro" id="IPR001054">
    <property type="entry name" value="A/G_cyclase"/>
</dbReference>
<evidence type="ECO:0000256" key="5">
    <source>
        <dbReference type="ARBA" id="ARBA00022692"/>
    </source>
</evidence>
<evidence type="ECO:0000256" key="1">
    <source>
        <dbReference type="ARBA" id="ARBA00001436"/>
    </source>
</evidence>
<reference evidence="16 17" key="1">
    <citation type="submission" date="2023-08" db="EMBL/GenBank/DDBJ databases">
        <title>A Necator americanus chromosomal reference genome.</title>
        <authorList>
            <person name="Ilik V."/>
            <person name="Petrzelkova K.J."/>
            <person name="Pardy F."/>
            <person name="Fuh T."/>
            <person name="Niatou-Singa F.S."/>
            <person name="Gouil Q."/>
            <person name="Baker L."/>
            <person name="Ritchie M.E."/>
            <person name="Jex A.R."/>
            <person name="Gazzola D."/>
            <person name="Li H."/>
            <person name="Toshio Fujiwara R."/>
            <person name="Zhan B."/>
            <person name="Aroian R.V."/>
            <person name="Pafco B."/>
            <person name="Schwarz E.M."/>
        </authorList>
    </citation>
    <scope>NUCLEOTIDE SEQUENCE [LARGE SCALE GENOMIC DNA]</scope>
    <source>
        <strain evidence="16 17">Aroian</strain>
        <tissue evidence="16">Whole animal</tissue>
    </source>
</reference>